<sequence length="149" mass="17151">MSTIRQSIDVDRRPEDVYDYVMDTPRMPEWQLSAVSAERLDEGPFGIGSRFRVTRHVGRRVMPMTMEVVEYDPPHTWGMRGVDGPVRARVHGEVEPFDEGQRSHVTIEVDLEGHGVGKVLVPLVMRPQVRKELPRNEQLLKDRLEHTGE</sequence>
<dbReference type="SUPFAM" id="SSF55961">
    <property type="entry name" value="Bet v1-like"/>
    <property type="match status" value="1"/>
</dbReference>
<dbReference type="AlphaFoldDB" id="A0A7W4ZXJ6"/>
<dbReference type="EMBL" id="JACHXE010000009">
    <property type="protein sequence ID" value="MBB3080501.1"/>
    <property type="molecule type" value="Genomic_DNA"/>
</dbReference>
<gene>
    <name evidence="1" type="ORF">FHS41_007050</name>
</gene>
<dbReference type="Pfam" id="PF10604">
    <property type="entry name" value="Polyketide_cyc2"/>
    <property type="match status" value="1"/>
</dbReference>
<dbReference type="Gene3D" id="3.30.530.20">
    <property type="match status" value="1"/>
</dbReference>
<name>A0A7W4ZXJ6_9ACTN</name>
<evidence type="ECO:0000313" key="1">
    <source>
        <dbReference type="EMBL" id="MBB3080501.1"/>
    </source>
</evidence>
<dbReference type="Proteomes" id="UP000572907">
    <property type="component" value="Unassembled WGS sequence"/>
</dbReference>
<accession>A0A7W4ZXJ6</accession>
<protein>
    <submittedName>
        <fullName evidence="1">Uncharacterized protein YndB with AHSA1/START domain</fullName>
    </submittedName>
</protein>
<dbReference type="InterPro" id="IPR019587">
    <property type="entry name" value="Polyketide_cyclase/dehydratase"/>
</dbReference>
<dbReference type="InterPro" id="IPR023393">
    <property type="entry name" value="START-like_dom_sf"/>
</dbReference>
<evidence type="ECO:0000313" key="2">
    <source>
        <dbReference type="Proteomes" id="UP000572907"/>
    </source>
</evidence>
<reference evidence="1 2" key="1">
    <citation type="submission" date="2020-08" db="EMBL/GenBank/DDBJ databases">
        <title>Genomic Encyclopedia of Type Strains, Phase III (KMG-III): the genomes of soil and plant-associated and newly described type strains.</title>
        <authorList>
            <person name="Whitman W."/>
        </authorList>
    </citation>
    <scope>NUCLEOTIDE SEQUENCE [LARGE SCALE GENOMIC DNA]</scope>
    <source>
        <strain evidence="1 2">CECT 3237</strain>
    </source>
</reference>
<proteinExistence type="predicted"/>
<keyword evidence="2" id="KW-1185">Reference proteome</keyword>
<comment type="caution">
    <text evidence="1">The sequence shown here is derived from an EMBL/GenBank/DDBJ whole genome shotgun (WGS) entry which is preliminary data.</text>
</comment>
<organism evidence="1 2">
    <name type="scientific">Streptomyces violarus</name>
    <dbReference type="NCBI Taxonomy" id="67380"/>
    <lineage>
        <taxon>Bacteria</taxon>
        <taxon>Bacillati</taxon>
        <taxon>Actinomycetota</taxon>
        <taxon>Actinomycetes</taxon>
        <taxon>Kitasatosporales</taxon>
        <taxon>Streptomycetaceae</taxon>
        <taxon>Streptomyces</taxon>
    </lineage>
</organism>
<dbReference type="RefSeq" id="WP_184598487.1">
    <property type="nucleotide sequence ID" value="NZ_BMUP01000011.1"/>
</dbReference>